<accession>A0A0C3DIY9</accession>
<organism evidence="2 3">
    <name type="scientific">Scleroderma citrinum Foug A</name>
    <dbReference type="NCBI Taxonomy" id="1036808"/>
    <lineage>
        <taxon>Eukaryota</taxon>
        <taxon>Fungi</taxon>
        <taxon>Dikarya</taxon>
        <taxon>Basidiomycota</taxon>
        <taxon>Agaricomycotina</taxon>
        <taxon>Agaricomycetes</taxon>
        <taxon>Agaricomycetidae</taxon>
        <taxon>Boletales</taxon>
        <taxon>Sclerodermatineae</taxon>
        <taxon>Sclerodermataceae</taxon>
        <taxon>Scleroderma</taxon>
    </lineage>
</organism>
<keyword evidence="3" id="KW-1185">Reference proteome</keyword>
<evidence type="ECO:0000313" key="2">
    <source>
        <dbReference type="EMBL" id="KIM60635.1"/>
    </source>
</evidence>
<evidence type="ECO:0000313" key="3">
    <source>
        <dbReference type="Proteomes" id="UP000053989"/>
    </source>
</evidence>
<proteinExistence type="predicted"/>
<dbReference type="AlphaFoldDB" id="A0A0C3DIY9"/>
<dbReference type="EMBL" id="KN822060">
    <property type="protein sequence ID" value="KIM60635.1"/>
    <property type="molecule type" value="Genomic_DNA"/>
</dbReference>
<name>A0A0C3DIY9_9AGAM</name>
<feature type="region of interest" description="Disordered" evidence="1">
    <location>
        <begin position="1"/>
        <end position="93"/>
    </location>
</feature>
<reference evidence="3" key="2">
    <citation type="submission" date="2015-01" db="EMBL/GenBank/DDBJ databases">
        <title>Evolutionary Origins and Diversification of the Mycorrhizal Mutualists.</title>
        <authorList>
            <consortium name="DOE Joint Genome Institute"/>
            <consortium name="Mycorrhizal Genomics Consortium"/>
            <person name="Kohler A."/>
            <person name="Kuo A."/>
            <person name="Nagy L.G."/>
            <person name="Floudas D."/>
            <person name="Copeland A."/>
            <person name="Barry K.W."/>
            <person name="Cichocki N."/>
            <person name="Veneault-Fourrey C."/>
            <person name="LaButti K."/>
            <person name="Lindquist E.A."/>
            <person name="Lipzen A."/>
            <person name="Lundell T."/>
            <person name="Morin E."/>
            <person name="Murat C."/>
            <person name="Riley R."/>
            <person name="Ohm R."/>
            <person name="Sun H."/>
            <person name="Tunlid A."/>
            <person name="Henrissat B."/>
            <person name="Grigoriev I.V."/>
            <person name="Hibbett D.S."/>
            <person name="Martin F."/>
        </authorList>
    </citation>
    <scope>NUCLEOTIDE SEQUENCE [LARGE SCALE GENOMIC DNA]</scope>
    <source>
        <strain evidence="3">Foug A</strain>
    </source>
</reference>
<protein>
    <submittedName>
        <fullName evidence="2">Uncharacterized protein</fullName>
    </submittedName>
</protein>
<dbReference type="HOGENOM" id="CLU_2400985_0_0_1"/>
<gene>
    <name evidence="2" type="ORF">SCLCIDRAFT_938524</name>
</gene>
<reference evidence="2 3" key="1">
    <citation type="submission" date="2014-04" db="EMBL/GenBank/DDBJ databases">
        <authorList>
            <consortium name="DOE Joint Genome Institute"/>
            <person name="Kuo A."/>
            <person name="Kohler A."/>
            <person name="Nagy L.G."/>
            <person name="Floudas D."/>
            <person name="Copeland A."/>
            <person name="Barry K.W."/>
            <person name="Cichocki N."/>
            <person name="Veneault-Fourrey C."/>
            <person name="LaButti K."/>
            <person name="Lindquist E.A."/>
            <person name="Lipzen A."/>
            <person name="Lundell T."/>
            <person name="Morin E."/>
            <person name="Murat C."/>
            <person name="Sun H."/>
            <person name="Tunlid A."/>
            <person name="Henrissat B."/>
            <person name="Grigoriev I.V."/>
            <person name="Hibbett D.S."/>
            <person name="Martin F."/>
            <person name="Nordberg H.P."/>
            <person name="Cantor M.N."/>
            <person name="Hua S.X."/>
        </authorList>
    </citation>
    <scope>NUCLEOTIDE SEQUENCE [LARGE SCALE GENOMIC DNA]</scope>
    <source>
        <strain evidence="2 3">Foug A</strain>
    </source>
</reference>
<dbReference type="Proteomes" id="UP000053989">
    <property type="component" value="Unassembled WGS sequence"/>
</dbReference>
<sequence>MGAGGRPKNKEDGLAWIARDNMGSSDGHRRSRDPCSQRNRPENRRPNAKVATPVGQVLESEIAGHVPVAHRQTTRQMDLSHRKGVKSDTSELS</sequence>
<feature type="compositionally biased region" description="Basic and acidic residues" evidence="1">
    <location>
        <begin position="26"/>
        <end position="45"/>
    </location>
</feature>
<dbReference type="InParanoid" id="A0A0C3DIY9"/>
<feature type="compositionally biased region" description="Basic and acidic residues" evidence="1">
    <location>
        <begin position="78"/>
        <end position="93"/>
    </location>
</feature>
<evidence type="ECO:0000256" key="1">
    <source>
        <dbReference type="SAM" id="MobiDB-lite"/>
    </source>
</evidence>